<comment type="function">
    <text evidence="1">Controls the pigmentation pattern of the adult cuticle and larval mouth parts.</text>
</comment>
<evidence type="ECO:0000256" key="4">
    <source>
        <dbReference type="ARBA" id="ARBA00014360"/>
    </source>
</evidence>
<dbReference type="PANTHER" id="PTHR10009:SF14">
    <property type="entry name" value="PROTEIN YELLOW"/>
    <property type="match status" value="1"/>
</dbReference>
<dbReference type="PRINTS" id="PR01366">
    <property type="entry name" value="ROYALJELLY"/>
</dbReference>
<evidence type="ECO:0000256" key="6">
    <source>
        <dbReference type="ARBA" id="ARBA00023180"/>
    </source>
</evidence>
<comment type="similarity">
    <text evidence="3">Belongs to the major royal jelly protein family.</text>
</comment>
<dbReference type="GO" id="GO:0005576">
    <property type="term" value="C:extracellular region"/>
    <property type="evidence" value="ECO:0007669"/>
    <property type="project" value="UniProtKB-SubCell"/>
</dbReference>
<dbReference type="Gene3D" id="2.120.10.30">
    <property type="entry name" value="TolB, C-terminal domain"/>
    <property type="match status" value="1"/>
</dbReference>
<dbReference type="PANTHER" id="PTHR10009">
    <property type="entry name" value="PROTEIN YELLOW-RELATED"/>
    <property type="match status" value="1"/>
</dbReference>
<dbReference type="Pfam" id="PF03022">
    <property type="entry name" value="MRJP"/>
    <property type="match status" value="1"/>
</dbReference>
<name>A0A1B6F4W4_9HEMI</name>
<keyword evidence="5" id="KW-0964">Secreted</keyword>
<protein>
    <recommendedName>
        <fullName evidence="4">Protein yellow</fullName>
    </recommendedName>
</protein>
<dbReference type="EMBL" id="GECZ01024463">
    <property type="protein sequence ID" value="JAS45306.1"/>
    <property type="molecule type" value="Transcribed_RNA"/>
</dbReference>
<gene>
    <name evidence="8" type="ORF">g.23449</name>
</gene>
<evidence type="ECO:0000256" key="7">
    <source>
        <dbReference type="SAM" id="SignalP"/>
    </source>
</evidence>
<evidence type="ECO:0000256" key="1">
    <source>
        <dbReference type="ARBA" id="ARBA00002855"/>
    </source>
</evidence>
<evidence type="ECO:0000256" key="2">
    <source>
        <dbReference type="ARBA" id="ARBA00004613"/>
    </source>
</evidence>
<organism evidence="8">
    <name type="scientific">Cuerna arida</name>
    <dbReference type="NCBI Taxonomy" id="1464854"/>
    <lineage>
        <taxon>Eukaryota</taxon>
        <taxon>Metazoa</taxon>
        <taxon>Ecdysozoa</taxon>
        <taxon>Arthropoda</taxon>
        <taxon>Hexapoda</taxon>
        <taxon>Insecta</taxon>
        <taxon>Pterygota</taxon>
        <taxon>Neoptera</taxon>
        <taxon>Paraneoptera</taxon>
        <taxon>Hemiptera</taxon>
        <taxon>Auchenorrhyncha</taxon>
        <taxon>Membracoidea</taxon>
        <taxon>Cicadellidae</taxon>
        <taxon>Cicadellinae</taxon>
        <taxon>Proconiini</taxon>
        <taxon>Cuerna</taxon>
    </lineage>
</organism>
<keyword evidence="6" id="KW-0325">Glycoprotein</keyword>
<accession>A0A1B6F4W4</accession>
<reference evidence="8" key="1">
    <citation type="submission" date="2015-11" db="EMBL/GenBank/DDBJ databases">
        <title>De novo transcriptome assembly of four potential Pierce s Disease insect vectors from Arizona vineyards.</title>
        <authorList>
            <person name="Tassone E.E."/>
        </authorList>
    </citation>
    <scope>NUCLEOTIDE SEQUENCE</scope>
</reference>
<proteinExistence type="inferred from homology"/>
<dbReference type="InterPro" id="IPR011042">
    <property type="entry name" value="6-blade_b-propeller_TolB-like"/>
</dbReference>
<evidence type="ECO:0000256" key="3">
    <source>
        <dbReference type="ARBA" id="ARBA00009127"/>
    </source>
</evidence>
<dbReference type="AlphaFoldDB" id="A0A1B6F4W4"/>
<keyword evidence="7" id="KW-0732">Signal</keyword>
<evidence type="ECO:0000313" key="8">
    <source>
        <dbReference type="EMBL" id="JAS45306.1"/>
    </source>
</evidence>
<evidence type="ECO:0000256" key="5">
    <source>
        <dbReference type="ARBA" id="ARBA00022525"/>
    </source>
</evidence>
<feature type="chain" id="PRO_5008582698" description="Protein yellow" evidence="7">
    <location>
        <begin position="23"/>
        <end position="546"/>
    </location>
</feature>
<dbReference type="InterPro" id="IPR017996">
    <property type="entry name" value="MRJP/yellow-related"/>
</dbReference>
<sequence length="546" mass="60507">MDNSRMCTPLWLVLTLAVISHGFSVDPSFGGKSVYAPASVFGGKSVYSPTPSFGGKSVYTPAPSFGGKSVYTPAQGFGGKSVYSPTPSFGGKSVYTPAQGFGGKSVYSPAPSFGGKSVYAPAPSYDDAPAPAPGYYPGLSSSPSKSGSLVERFRWRFIDYDFPSPEDRYAAMAQQLYIPENNLPVGIEIWNNKLFVSVPRWAAGVPATLNYLPLDEAPVEEPKLIPYPDWASNRIDDCDALTTTYRIRVDECDRLWVLDSGTVGIGNTTQQVCPYAYHVFDLRTNKRIRKYQFKDDDINADTFIANIAVDVGKTCDDTFVYASDELGYGLIVYNWLENDSWRLEHGFFQPDPLAGDFNVGGINFQWSEEGIFGMSLSAPLSNGFKTLFFHALASNREFSVSTEILRNKEKKEDNYHDFSVLPSRGPGGHVTSQTFDSNGVLFFNLVDQNSVGCWDSRKPYSKENLQVVARDDVGLIFPSDVRVDRTSTLWVISDRMPIHLEASLDFRDVNFRIFFAPVRDLIAGTVCDSVPPVNEVKDISQYLYYK</sequence>
<feature type="signal peptide" evidence="7">
    <location>
        <begin position="1"/>
        <end position="22"/>
    </location>
</feature>
<comment type="subcellular location">
    <subcellularLocation>
        <location evidence="2">Secreted</location>
    </subcellularLocation>
</comment>